<dbReference type="EMBL" id="RIZI01000195">
    <property type="protein sequence ID" value="RNF57810.1"/>
    <property type="molecule type" value="Genomic_DNA"/>
</dbReference>
<dbReference type="Gene3D" id="3.40.50.300">
    <property type="entry name" value="P-loop containing nucleotide triphosphate hydrolases"/>
    <property type="match status" value="1"/>
</dbReference>
<protein>
    <recommendedName>
        <fullName evidence="2">Sulfotransferase family protein</fullName>
    </recommendedName>
</protein>
<dbReference type="SUPFAM" id="SSF52540">
    <property type="entry name" value="P-loop containing nucleoside triphosphate hydrolases"/>
    <property type="match status" value="1"/>
</dbReference>
<name>A0A3M8QTE6_9PROT</name>
<evidence type="ECO:0008006" key="2">
    <source>
        <dbReference type="Google" id="ProtNLM"/>
    </source>
</evidence>
<reference evidence="1" key="1">
    <citation type="submission" date="2018-10" db="EMBL/GenBank/DDBJ databases">
        <title>Acidithiobacillus sulfuriphilus sp. nov.: an extremely acidophilic sulfur-oxidizing chemolithotroph isolated from a neutral pH environment.</title>
        <authorList>
            <person name="Falagan C."/>
            <person name="Moya-Beltran A."/>
            <person name="Quatrini R."/>
            <person name="Johnson D.B."/>
        </authorList>
    </citation>
    <scope>NUCLEOTIDE SEQUENCE [LARGE SCALE GENOMIC DNA]</scope>
    <source>
        <strain evidence="1">CJ-2</strain>
    </source>
</reference>
<gene>
    <name evidence="1" type="ORF">EC580_14405</name>
</gene>
<accession>A0A3M8QTE6</accession>
<dbReference type="InterPro" id="IPR014556">
    <property type="entry name" value="UCP029407"/>
</dbReference>
<comment type="caution">
    <text evidence="1">The sequence shown here is derived from an EMBL/GenBank/DDBJ whole genome shotgun (WGS) entry which is preliminary data.</text>
</comment>
<dbReference type="OrthoDB" id="9816424at2"/>
<organism evidence="1">
    <name type="scientific">Acidithiobacillus sulfuriphilus</name>
    <dbReference type="NCBI Taxonomy" id="1867749"/>
    <lineage>
        <taxon>Bacteria</taxon>
        <taxon>Pseudomonadati</taxon>
        <taxon>Pseudomonadota</taxon>
        <taxon>Acidithiobacillia</taxon>
        <taxon>Acidithiobacillales</taxon>
        <taxon>Acidithiobacillaceae</taxon>
        <taxon>Acidithiobacillus</taxon>
    </lineage>
</organism>
<dbReference type="InterPro" id="IPR027417">
    <property type="entry name" value="P-loop_NTPase"/>
</dbReference>
<dbReference type="RefSeq" id="WP_123106262.1">
    <property type="nucleotide sequence ID" value="NZ_CP127527.1"/>
</dbReference>
<evidence type="ECO:0000313" key="1">
    <source>
        <dbReference type="EMBL" id="RNF57810.1"/>
    </source>
</evidence>
<dbReference type="AlphaFoldDB" id="A0A3M8QTE6"/>
<sequence length="280" mass="31777">MNETSTVLLILGMHRSGTSAVAGVLARLGVRFGNDLMPAAPSNPKGFYEHNRIVLINHHLLTTLGRAWNDPRLAAYREMLQELILAEFAQIPLWGIKDPRICRLLPLWIPLLQDMGIAIRIVHVTRHPDEVALSLLARDGLDTGIAHLLYIRHYLESVQESRNLSRVTVEFSTLLTQWKREMEKLVVGFGLNHVSITRNTANVTRFLDSKLRHHQVSRAPQQGPFRNLSIQIFEGMQEILSSHLPTKIQQVSRQIDLLHQQHLLSLVRSLRSTGISHVPI</sequence>
<proteinExistence type="predicted"/>
<dbReference type="PIRSF" id="PIRSF029407">
    <property type="entry name" value="UCP029407"/>
    <property type="match status" value="1"/>
</dbReference>